<dbReference type="InterPro" id="IPR050237">
    <property type="entry name" value="ATP-dep_AMP-bd_enzyme"/>
</dbReference>
<evidence type="ECO:0000259" key="1">
    <source>
        <dbReference type="Pfam" id="PF00501"/>
    </source>
</evidence>
<dbReference type="PANTHER" id="PTHR43767:SF10">
    <property type="entry name" value="SURFACTIN SYNTHASE SUBUNIT 1"/>
    <property type="match status" value="1"/>
</dbReference>
<dbReference type="Gene3D" id="3.30.300.30">
    <property type="match status" value="1"/>
</dbReference>
<reference evidence="3 4" key="1">
    <citation type="submission" date="2024-02" db="EMBL/GenBank/DDBJ databases">
        <title>Roseibium algae sp. nov., isolated from marine alga (Grateloupia sp.), showing potential in myo-inositol conversion.</title>
        <authorList>
            <person name="Wang Y."/>
        </authorList>
    </citation>
    <scope>NUCLEOTIDE SEQUENCE [LARGE SCALE GENOMIC DNA]</scope>
    <source>
        <strain evidence="3 4">H3510</strain>
    </source>
</reference>
<dbReference type="InterPro" id="IPR045851">
    <property type="entry name" value="AMP-bd_C_sf"/>
</dbReference>
<dbReference type="SUPFAM" id="SSF56801">
    <property type="entry name" value="Acetyl-CoA synthetase-like"/>
    <property type="match status" value="1"/>
</dbReference>
<dbReference type="Pfam" id="PF00501">
    <property type="entry name" value="AMP-binding"/>
    <property type="match status" value="1"/>
</dbReference>
<dbReference type="Gene3D" id="3.40.50.12780">
    <property type="entry name" value="N-terminal domain of ligase-like"/>
    <property type="match status" value="1"/>
</dbReference>
<evidence type="ECO:0000259" key="2">
    <source>
        <dbReference type="Pfam" id="PF13193"/>
    </source>
</evidence>
<keyword evidence="4" id="KW-1185">Reference proteome</keyword>
<dbReference type="InterPro" id="IPR025110">
    <property type="entry name" value="AMP-bd_C"/>
</dbReference>
<dbReference type="Pfam" id="PF13193">
    <property type="entry name" value="AMP-binding_C"/>
    <property type="match status" value="1"/>
</dbReference>
<evidence type="ECO:0000313" key="4">
    <source>
        <dbReference type="Proteomes" id="UP001385499"/>
    </source>
</evidence>
<gene>
    <name evidence="3" type="ORF">V6575_22370</name>
</gene>
<dbReference type="RefSeq" id="WP_340277627.1">
    <property type="nucleotide sequence ID" value="NZ_JBAKIA010000029.1"/>
</dbReference>
<dbReference type="PANTHER" id="PTHR43767">
    <property type="entry name" value="LONG-CHAIN-FATTY-ACID--COA LIGASE"/>
    <property type="match status" value="1"/>
</dbReference>
<dbReference type="InterPro" id="IPR042099">
    <property type="entry name" value="ANL_N_sf"/>
</dbReference>
<sequence>MAFVGDTLNDLARLKPNALALTCADRRWTRAEFFSEVLALTTLLKTRVLKEARVALSLRDPARLLVAFFAVARSGAVAMIYDPDWPAGRRAWIDRETHPVLLLDDETLARLLALPVEGSSDRSDPEAFPEGTDPFYAGFTSGSTGDPKGYCRSHKSWLESFDVSAREFAIGADDHVIVPGNMVHSLHLYGAVHGMVVGAHVEVVERFNPRALSERMRRPGSPDSAEAQTSLVFYATPTQIHYVAEDLRRAGAASSVRLVLASGAKWRDDDRRRMKDIFPEARLVEFYGASEMSFITLAGPEDNLPPGSVGRAASGVSIRIMSDQGDELQPGELGTIWVSSQMLFDGYICGGGSEVARNGAWLTVGDQGFLNAEGFLFLTGRQKRMIVTAGLNIYPEEVEQVLLSHSLVGLAAVLPVADPVRGQVMVAFVSPEQMPPDQAASGENASNLEDQLRRHCLRHLGKGRTPRRFIIRSALPLTPGGKVDLMALETDLLQGTETND</sequence>
<accession>A0ABU8TRM6</accession>
<dbReference type="EMBL" id="JBAKIA010000029">
    <property type="protein sequence ID" value="MEJ8476831.1"/>
    <property type="molecule type" value="Genomic_DNA"/>
</dbReference>
<dbReference type="Proteomes" id="UP001385499">
    <property type="component" value="Unassembled WGS sequence"/>
</dbReference>
<evidence type="ECO:0000313" key="3">
    <source>
        <dbReference type="EMBL" id="MEJ8476831.1"/>
    </source>
</evidence>
<name>A0ABU8TRM6_9HYPH</name>
<feature type="domain" description="AMP-dependent synthetase/ligase" evidence="1">
    <location>
        <begin position="12"/>
        <end position="347"/>
    </location>
</feature>
<protein>
    <submittedName>
        <fullName evidence="3">AMP-binding protein</fullName>
    </submittedName>
</protein>
<comment type="caution">
    <text evidence="3">The sequence shown here is derived from an EMBL/GenBank/DDBJ whole genome shotgun (WGS) entry which is preliminary data.</text>
</comment>
<proteinExistence type="predicted"/>
<organism evidence="3 4">
    <name type="scientific">Roseibium algae</name>
    <dbReference type="NCBI Taxonomy" id="3123038"/>
    <lineage>
        <taxon>Bacteria</taxon>
        <taxon>Pseudomonadati</taxon>
        <taxon>Pseudomonadota</taxon>
        <taxon>Alphaproteobacteria</taxon>
        <taxon>Hyphomicrobiales</taxon>
        <taxon>Stappiaceae</taxon>
        <taxon>Roseibium</taxon>
    </lineage>
</organism>
<feature type="domain" description="AMP-binding enzyme C-terminal" evidence="2">
    <location>
        <begin position="397"/>
        <end position="482"/>
    </location>
</feature>
<dbReference type="InterPro" id="IPR000873">
    <property type="entry name" value="AMP-dep_synth/lig_dom"/>
</dbReference>